<dbReference type="Pfam" id="PF25954">
    <property type="entry name" value="Beta-barrel_RND_2"/>
    <property type="match status" value="1"/>
</dbReference>
<evidence type="ECO:0000313" key="6">
    <source>
        <dbReference type="Proteomes" id="UP000320176"/>
    </source>
</evidence>
<dbReference type="Proteomes" id="UP000320176">
    <property type="component" value="Unassembled WGS sequence"/>
</dbReference>
<dbReference type="OrthoDB" id="9806939at2"/>
<evidence type="ECO:0000256" key="1">
    <source>
        <dbReference type="ARBA" id="ARBA00004196"/>
    </source>
</evidence>
<proteinExistence type="predicted"/>
<evidence type="ECO:0000256" key="3">
    <source>
        <dbReference type="SAM" id="Coils"/>
    </source>
</evidence>
<dbReference type="Gene3D" id="2.40.30.170">
    <property type="match status" value="1"/>
</dbReference>
<dbReference type="PANTHER" id="PTHR32347">
    <property type="entry name" value="EFFLUX SYSTEM COMPONENT YKNX-RELATED"/>
    <property type="match status" value="1"/>
</dbReference>
<gene>
    <name evidence="5" type="ORF">Pla52n_07160</name>
</gene>
<dbReference type="RefSeq" id="WP_146518233.1">
    <property type="nucleotide sequence ID" value="NZ_CP151726.1"/>
</dbReference>
<evidence type="ECO:0000259" key="4">
    <source>
        <dbReference type="Pfam" id="PF25954"/>
    </source>
</evidence>
<keyword evidence="6" id="KW-1185">Reference proteome</keyword>
<evidence type="ECO:0000256" key="2">
    <source>
        <dbReference type="ARBA" id="ARBA00023054"/>
    </source>
</evidence>
<comment type="caution">
    <text evidence="5">The sequence shown here is derived from an EMBL/GenBank/DDBJ whole genome shotgun (WGS) entry which is preliminary data.</text>
</comment>
<name>A0A5C6BC74_9BACT</name>
<dbReference type="InterPro" id="IPR050465">
    <property type="entry name" value="UPF0194_transport"/>
</dbReference>
<dbReference type="EMBL" id="SJPN01000001">
    <property type="protein sequence ID" value="TWU08134.1"/>
    <property type="molecule type" value="Genomic_DNA"/>
</dbReference>
<dbReference type="InterPro" id="IPR058792">
    <property type="entry name" value="Beta-barrel_RND_2"/>
</dbReference>
<comment type="subcellular location">
    <subcellularLocation>
        <location evidence="1">Cell envelope</location>
    </subcellularLocation>
</comment>
<protein>
    <submittedName>
        <fullName evidence="5">Macrolide transporter subunit MacA</fullName>
    </submittedName>
</protein>
<dbReference type="GO" id="GO:0030313">
    <property type="term" value="C:cell envelope"/>
    <property type="evidence" value="ECO:0007669"/>
    <property type="project" value="UniProtKB-SubCell"/>
</dbReference>
<sequence>MNALPDSSARTSVAEVTLGRLRELERHLDQTAAIAELLAVIGSADELTIGCRNAADRLKRDHGAEKVVIAQCDGDDLDCHIAAVSEMDHVQRKQTIAVDAQAVLHEAVADESVVVWIANQDQPRGGLLAHRRFAKQYDCNAVISSVLKDHNGAIRGAWMVAGDADRMHCANVATFMSAAGPVLASVLNLATRAEAGRLEKTMQSAKRFAKSNKGRVVCAALAFLTLLLCVPVTYRPKCDCTVEPVVRRFVAAPFAGPLKQAFVSAGDEVHQDQVLASMEGREVRWELAGARADLHRAEKERAGHMAIHDSGQAEVARHDADRLRMRIELLENRNRSLEIRCPIDGIVVNGDLDEAIGMPLETGQTLFEVAPLEQMVVEIAVSEDDYAYVQPGMAVTVRLNAYPLRTIEGTIARIHPRSEIRDEQNVFVAEVGIDNSDQTLRPGMQGRASIQSSKKSLGWILFHRPYHALITWLGE</sequence>
<reference evidence="5 6" key="1">
    <citation type="submission" date="2019-02" db="EMBL/GenBank/DDBJ databases">
        <title>Deep-cultivation of Planctomycetes and their phenomic and genomic characterization uncovers novel biology.</title>
        <authorList>
            <person name="Wiegand S."/>
            <person name="Jogler M."/>
            <person name="Boedeker C."/>
            <person name="Pinto D."/>
            <person name="Vollmers J."/>
            <person name="Rivas-Marin E."/>
            <person name="Kohn T."/>
            <person name="Peeters S.H."/>
            <person name="Heuer A."/>
            <person name="Rast P."/>
            <person name="Oberbeckmann S."/>
            <person name="Bunk B."/>
            <person name="Jeske O."/>
            <person name="Meyerdierks A."/>
            <person name="Storesund J.E."/>
            <person name="Kallscheuer N."/>
            <person name="Luecker S."/>
            <person name="Lage O.M."/>
            <person name="Pohl T."/>
            <person name="Merkel B.J."/>
            <person name="Hornburger P."/>
            <person name="Mueller R.-W."/>
            <person name="Bruemmer F."/>
            <person name="Labrenz M."/>
            <person name="Spormann A.M."/>
            <person name="Op Den Camp H."/>
            <person name="Overmann J."/>
            <person name="Amann R."/>
            <person name="Jetten M.S.M."/>
            <person name="Mascher T."/>
            <person name="Medema M.H."/>
            <person name="Devos D.P."/>
            <person name="Kaster A.-K."/>
            <person name="Ovreas L."/>
            <person name="Rohde M."/>
            <person name="Galperin M.Y."/>
            <person name="Jogler C."/>
        </authorList>
    </citation>
    <scope>NUCLEOTIDE SEQUENCE [LARGE SCALE GENOMIC DNA]</scope>
    <source>
        <strain evidence="5 6">Pla52n</strain>
    </source>
</reference>
<accession>A0A5C6BC74</accession>
<feature type="domain" description="CusB-like beta-barrel" evidence="4">
    <location>
        <begin position="377"/>
        <end position="453"/>
    </location>
</feature>
<feature type="coiled-coil region" evidence="3">
    <location>
        <begin position="313"/>
        <end position="340"/>
    </location>
</feature>
<evidence type="ECO:0000313" key="5">
    <source>
        <dbReference type="EMBL" id="TWU08134.1"/>
    </source>
</evidence>
<dbReference type="AlphaFoldDB" id="A0A5C6BC74"/>
<organism evidence="5 6">
    <name type="scientific">Stieleria varia</name>
    <dbReference type="NCBI Taxonomy" id="2528005"/>
    <lineage>
        <taxon>Bacteria</taxon>
        <taxon>Pseudomonadati</taxon>
        <taxon>Planctomycetota</taxon>
        <taxon>Planctomycetia</taxon>
        <taxon>Pirellulales</taxon>
        <taxon>Pirellulaceae</taxon>
        <taxon>Stieleria</taxon>
    </lineage>
</organism>
<dbReference type="Gene3D" id="1.10.287.470">
    <property type="entry name" value="Helix hairpin bin"/>
    <property type="match status" value="1"/>
</dbReference>
<dbReference type="SUPFAM" id="SSF111369">
    <property type="entry name" value="HlyD-like secretion proteins"/>
    <property type="match status" value="1"/>
</dbReference>
<dbReference type="Gene3D" id="2.40.50.100">
    <property type="match status" value="1"/>
</dbReference>
<dbReference type="PANTHER" id="PTHR32347:SF23">
    <property type="entry name" value="BLL5650 PROTEIN"/>
    <property type="match status" value="1"/>
</dbReference>
<keyword evidence="2 3" id="KW-0175">Coiled coil</keyword>